<keyword evidence="6" id="KW-1185">Reference proteome</keyword>
<feature type="domain" description="CdaR GGDEF-like" evidence="4">
    <location>
        <begin position="153"/>
        <end position="260"/>
    </location>
</feature>
<dbReference type="EMBL" id="JACOOY010000006">
    <property type="protein sequence ID" value="MBC5664864.1"/>
    <property type="molecule type" value="Genomic_DNA"/>
</dbReference>
<accession>A0ABR7EVY8</accession>
<organism evidence="5 6">
    <name type="scientific">Dorea hominis</name>
    <dbReference type="NCBI Taxonomy" id="2763040"/>
    <lineage>
        <taxon>Bacteria</taxon>
        <taxon>Bacillati</taxon>
        <taxon>Bacillota</taxon>
        <taxon>Clostridia</taxon>
        <taxon>Lachnospirales</taxon>
        <taxon>Lachnospiraceae</taxon>
        <taxon>Dorea</taxon>
    </lineage>
</organism>
<sequence>MAVELEKLYVQLIPEYNIRLCTQSCFEKRISWIHMVEDIEFTQFLHGNELLFNSGLNYESNEWLKKFIDCLCEKNAGGLIVGMHDGMGFPQEIVDYCNEKKLPLFSASWDTPYIDIMRLFSEILLKNEQIETNLINALKNAIYYPDSQDMYQNHLERNGFFEDYSYIVIRISCHTYDTDKGNSILEDLERDIRYSMRKSIIYKEQGILTVLVAGHFEAWVKECVRDMCENDENIYAGIGITVNKLNEIHRSFESAQIAYQLTKTAIPKNYLVYNELGIYKILTDFKEPTLYTKFVDETLGSLLQYDREHQTDYVAILQAYFENECSTVCTAQALYCHKNTLTYKLNAIKEILGYDILNNENRTKIMLSFYILRIGEMWYNNRKA</sequence>
<dbReference type="Pfam" id="PF13556">
    <property type="entry name" value="HTH_30"/>
    <property type="match status" value="1"/>
</dbReference>
<evidence type="ECO:0000259" key="3">
    <source>
        <dbReference type="Pfam" id="PF13556"/>
    </source>
</evidence>
<feature type="domain" description="Purine catabolism PurC-like" evidence="2">
    <location>
        <begin position="26"/>
        <end position="120"/>
    </location>
</feature>
<dbReference type="InterPro" id="IPR051448">
    <property type="entry name" value="CdaR-like_regulators"/>
</dbReference>
<comment type="similarity">
    <text evidence="1">Belongs to the CdaR family.</text>
</comment>
<dbReference type="Pfam" id="PF17853">
    <property type="entry name" value="GGDEF_2"/>
    <property type="match status" value="1"/>
</dbReference>
<dbReference type="Gene3D" id="1.10.10.2840">
    <property type="entry name" value="PucR C-terminal helix-turn-helix domain"/>
    <property type="match status" value="1"/>
</dbReference>
<reference evidence="5 6" key="1">
    <citation type="submission" date="2020-08" db="EMBL/GenBank/DDBJ databases">
        <title>Genome public.</title>
        <authorList>
            <person name="Liu C."/>
            <person name="Sun Q."/>
        </authorList>
    </citation>
    <scope>NUCLEOTIDE SEQUENCE [LARGE SCALE GENOMIC DNA]</scope>
    <source>
        <strain evidence="5 6">NSJ-36</strain>
    </source>
</reference>
<proteinExistence type="inferred from homology"/>
<dbReference type="Pfam" id="PF07905">
    <property type="entry name" value="PucR"/>
    <property type="match status" value="1"/>
</dbReference>
<dbReference type="RefSeq" id="WP_186855670.1">
    <property type="nucleotide sequence ID" value="NZ_JACOOY010000006.1"/>
</dbReference>
<dbReference type="InterPro" id="IPR012914">
    <property type="entry name" value="PucR_dom"/>
</dbReference>
<dbReference type="PANTHER" id="PTHR33744:SF1">
    <property type="entry name" value="DNA-BINDING TRANSCRIPTIONAL ACTIVATOR ADER"/>
    <property type="match status" value="1"/>
</dbReference>
<gene>
    <name evidence="5" type="ORF">H8S07_06175</name>
</gene>
<dbReference type="InterPro" id="IPR042070">
    <property type="entry name" value="PucR_C-HTH_sf"/>
</dbReference>
<evidence type="ECO:0000313" key="6">
    <source>
        <dbReference type="Proteomes" id="UP000647235"/>
    </source>
</evidence>
<dbReference type="InterPro" id="IPR025736">
    <property type="entry name" value="PucR_C-HTH_dom"/>
</dbReference>
<protein>
    <submittedName>
        <fullName evidence="5">PucR family transcriptional regulator ligand-binding domain-containing protein</fullName>
    </submittedName>
</protein>
<evidence type="ECO:0000259" key="4">
    <source>
        <dbReference type="Pfam" id="PF17853"/>
    </source>
</evidence>
<evidence type="ECO:0000259" key="2">
    <source>
        <dbReference type="Pfam" id="PF07905"/>
    </source>
</evidence>
<dbReference type="Proteomes" id="UP000647235">
    <property type="component" value="Unassembled WGS sequence"/>
</dbReference>
<name>A0ABR7EVY8_9FIRM</name>
<dbReference type="PANTHER" id="PTHR33744">
    <property type="entry name" value="CARBOHYDRATE DIACID REGULATOR"/>
    <property type="match status" value="1"/>
</dbReference>
<evidence type="ECO:0000313" key="5">
    <source>
        <dbReference type="EMBL" id="MBC5664864.1"/>
    </source>
</evidence>
<dbReference type="InterPro" id="IPR041522">
    <property type="entry name" value="CdaR_GGDEF"/>
</dbReference>
<evidence type="ECO:0000256" key="1">
    <source>
        <dbReference type="ARBA" id="ARBA00006754"/>
    </source>
</evidence>
<comment type="caution">
    <text evidence="5">The sequence shown here is derived from an EMBL/GenBank/DDBJ whole genome shotgun (WGS) entry which is preliminary data.</text>
</comment>
<feature type="domain" description="PucR C-terminal helix-turn-helix" evidence="3">
    <location>
        <begin position="314"/>
        <end position="369"/>
    </location>
</feature>